<feature type="region of interest" description="Disordered" evidence="1">
    <location>
        <begin position="29"/>
        <end position="53"/>
    </location>
</feature>
<accession>A0A371DCU9</accession>
<dbReference type="AlphaFoldDB" id="A0A371DCU9"/>
<reference evidence="2 3" key="1">
    <citation type="journal article" date="2018" name="Biotechnol. Biofuels">
        <title>Integrative visual omics of the white-rot fungus Polyporus brumalis exposes the biotechnological potential of its oxidative enzymes for delignifying raw plant biomass.</title>
        <authorList>
            <person name="Miyauchi S."/>
            <person name="Rancon A."/>
            <person name="Drula E."/>
            <person name="Hage H."/>
            <person name="Chaduli D."/>
            <person name="Favel A."/>
            <person name="Grisel S."/>
            <person name="Henrissat B."/>
            <person name="Herpoel-Gimbert I."/>
            <person name="Ruiz-Duenas F.J."/>
            <person name="Chevret D."/>
            <person name="Hainaut M."/>
            <person name="Lin J."/>
            <person name="Wang M."/>
            <person name="Pangilinan J."/>
            <person name="Lipzen A."/>
            <person name="Lesage-Meessen L."/>
            <person name="Navarro D."/>
            <person name="Riley R."/>
            <person name="Grigoriev I.V."/>
            <person name="Zhou S."/>
            <person name="Raouche S."/>
            <person name="Rosso M.N."/>
        </authorList>
    </citation>
    <scope>NUCLEOTIDE SEQUENCE [LARGE SCALE GENOMIC DNA]</scope>
    <source>
        <strain evidence="2 3">BRFM 1820</strain>
    </source>
</reference>
<evidence type="ECO:0000256" key="1">
    <source>
        <dbReference type="SAM" id="MobiDB-lite"/>
    </source>
</evidence>
<protein>
    <submittedName>
        <fullName evidence="2">Uncharacterized protein</fullName>
    </submittedName>
</protein>
<dbReference type="EMBL" id="KZ857400">
    <property type="protein sequence ID" value="RDX50377.1"/>
    <property type="molecule type" value="Genomic_DNA"/>
</dbReference>
<keyword evidence="3" id="KW-1185">Reference proteome</keyword>
<gene>
    <name evidence="2" type="ORF">OH76DRAFT_474019</name>
</gene>
<feature type="compositionally biased region" description="Low complexity" evidence="1">
    <location>
        <begin position="44"/>
        <end position="53"/>
    </location>
</feature>
<evidence type="ECO:0000313" key="2">
    <source>
        <dbReference type="EMBL" id="RDX50377.1"/>
    </source>
</evidence>
<organism evidence="2 3">
    <name type="scientific">Lentinus brumalis</name>
    <dbReference type="NCBI Taxonomy" id="2498619"/>
    <lineage>
        <taxon>Eukaryota</taxon>
        <taxon>Fungi</taxon>
        <taxon>Dikarya</taxon>
        <taxon>Basidiomycota</taxon>
        <taxon>Agaricomycotina</taxon>
        <taxon>Agaricomycetes</taxon>
        <taxon>Polyporales</taxon>
        <taxon>Polyporaceae</taxon>
        <taxon>Lentinus</taxon>
    </lineage>
</organism>
<dbReference type="Proteomes" id="UP000256964">
    <property type="component" value="Unassembled WGS sequence"/>
</dbReference>
<proteinExistence type="predicted"/>
<evidence type="ECO:0000313" key="3">
    <source>
        <dbReference type="Proteomes" id="UP000256964"/>
    </source>
</evidence>
<sequence>MLDCLIVLYFLPRRTCSLGVSFRAWSRHLTPASEPFGPPHTRKPSPALSAPRSPRLLSTYQTTVSCCYCINISHHPIESSNRLVITICTALFDCHTD</sequence>
<name>A0A371DCU9_9APHY</name>